<dbReference type="AlphaFoldDB" id="W9ZK63"/>
<dbReference type="GeneID" id="19158167"/>
<evidence type="ECO:0000259" key="2">
    <source>
        <dbReference type="SMART" id="SM00829"/>
    </source>
</evidence>
<dbReference type="Pfam" id="PF00107">
    <property type="entry name" value="ADH_zinc_N"/>
    <property type="match status" value="1"/>
</dbReference>
<dbReference type="InterPro" id="IPR013154">
    <property type="entry name" value="ADH-like_N"/>
</dbReference>
<dbReference type="Gene3D" id="3.90.180.10">
    <property type="entry name" value="Medium-chain alcohol dehydrogenases, catalytic domain"/>
    <property type="match status" value="2"/>
</dbReference>
<dbReference type="InterPro" id="IPR036291">
    <property type="entry name" value="NAD(P)-bd_dom_sf"/>
</dbReference>
<dbReference type="PANTHER" id="PTHR44154">
    <property type="entry name" value="QUINONE OXIDOREDUCTASE"/>
    <property type="match status" value="1"/>
</dbReference>
<dbReference type="SUPFAM" id="SSF50129">
    <property type="entry name" value="GroES-like"/>
    <property type="match status" value="1"/>
</dbReference>
<evidence type="ECO:0000313" key="4">
    <source>
        <dbReference type="Proteomes" id="UP000019484"/>
    </source>
</evidence>
<comment type="caution">
    <text evidence="3">The sequence shown here is derived from an EMBL/GenBank/DDBJ whole genome shotgun (WGS) entry which is preliminary data.</text>
</comment>
<evidence type="ECO:0000313" key="3">
    <source>
        <dbReference type="EMBL" id="EXJ94874.1"/>
    </source>
</evidence>
<dbReference type="HOGENOM" id="CLU_026673_3_4_1"/>
<dbReference type="InterPro" id="IPR011032">
    <property type="entry name" value="GroES-like_sf"/>
</dbReference>
<reference evidence="3 4" key="1">
    <citation type="submission" date="2013-03" db="EMBL/GenBank/DDBJ databases">
        <title>The Genome Sequence of Capronia coronata CBS 617.96.</title>
        <authorList>
            <consortium name="The Broad Institute Genomics Platform"/>
            <person name="Cuomo C."/>
            <person name="de Hoog S."/>
            <person name="Gorbushina A."/>
            <person name="Walker B."/>
            <person name="Young S.K."/>
            <person name="Zeng Q."/>
            <person name="Gargeya S."/>
            <person name="Fitzgerald M."/>
            <person name="Haas B."/>
            <person name="Abouelleil A."/>
            <person name="Allen A.W."/>
            <person name="Alvarado L."/>
            <person name="Arachchi H.M."/>
            <person name="Berlin A.M."/>
            <person name="Chapman S.B."/>
            <person name="Gainer-Dewar J."/>
            <person name="Goldberg J."/>
            <person name="Griggs A."/>
            <person name="Gujja S."/>
            <person name="Hansen M."/>
            <person name="Howarth C."/>
            <person name="Imamovic A."/>
            <person name="Ireland A."/>
            <person name="Larimer J."/>
            <person name="McCowan C."/>
            <person name="Murphy C."/>
            <person name="Pearson M."/>
            <person name="Poon T.W."/>
            <person name="Priest M."/>
            <person name="Roberts A."/>
            <person name="Saif S."/>
            <person name="Shea T."/>
            <person name="Sisk P."/>
            <person name="Sykes S."/>
            <person name="Wortman J."/>
            <person name="Nusbaum C."/>
            <person name="Birren B."/>
        </authorList>
    </citation>
    <scope>NUCLEOTIDE SEQUENCE [LARGE SCALE GENOMIC DNA]</scope>
    <source>
        <strain evidence="3 4">CBS 617.96</strain>
    </source>
</reference>
<keyword evidence="1" id="KW-0521">NADP</keyword>
<organism evidence="3 4">
    <name type="scientific">Capronia coronata CBS 617.96</name>
    <dbReference type="NCBI Taxonomy" id="1182541"/>
    <lineage>
        <taxon>Eukaryota</taxon>
        <taxon>Fungi</taxon>
        <taxon>Dikarya</taxon>
        <taxon>Ascomycota</taxon>
        <taxon>Pezizomycotina</taxon>
        <taxon>Eurotiomycetes</taxon>
        <taxon>Chaetothyriomycetidae</taxon>
        <taxon>Chaetothyriales</taxon>
        <taxon>Herpotrichiellaceae</taxon>
        <taxon>Capronia</taxon>
    </lineage>
</organism>
<dbReference type="Gene3D" id="3.40.50.720">
    <property type="entry name" value="NAD(P)-binding Rossmann-like Domain"/>
    <property type="match status" value="1"/>
</dbReference>
<dbReference type="GO" id="GO:0016491">
    <property type="term" value="F:oxidoreductase activity"/>
    <property type="evidence" value="ECO:0007669"/>
    <property type="project" value="InterPro"/>
</dbReference>
<keyword evidence="4" id="KW-1185">Reference proteome</keyword>
<dbReference type="InterPro" id="IPR020843">
    <property type="entry name" value="ER"/>
</dbReference>
<dbReference type="EMBL" id="AMWN01000002">
    <property type="protein sequence ID" value="EXJ94874.1"/>
    <property type="molecule type" value="Genomic_DNA"/>
</dbReference>
<gene>
    <name evidence="3" type="ORF">A1O1_03273</name>
</gene>
<dbReference type="Pfam" id="PF08240">
    <property type="entry name" value="ADH_N"/>
    <property type="match status" value="1"/>
</dbReference>
<name>W9ZK63_9EURO</name>
<evidence type="ECO:0000256" key="1">
    <source>
        <dbReference type="ARBA" id="ARBA00022857"/>
    </source>
</evidence>
<dbReference type="Proteomes" id="UP000019484">
    <property type="component" value="Unassembled WGS sequence"/>
</dbReference>
<dbReference type="OrthoDB" id="3509362at2759"/>
<sequence>MGAPIIPDTMRAVVIKDPGGEDILKVSTVAVPQPRPGQVLVKVHATTVITSELASREGVSTAKLPLVLGNDFIGTVVAAPGAEERIGSRILGAYGGYGYTRDGAWADYIIVDSADAFPIDSTLPSTALVAIAGSFTTASGTIHALGEMNGKTLLIRGGTSGVGLAIATLAIAQGATVISTTRNPDKIKGLQDHGVHHVVLDDGNLENAVRSYAHEGVDLAVEMLGVGGLSESIKCVRPFGIACLTGLLNDQATSIKEKLREDRSVPGYPHPMELIPPTVRLTIGGVVATPRTTAMVQDWVTGFEQGKYKMPIDSTYTLEDIASAHRRRADPSSFGKIVIRVSDPID</sequence>
<dbReference type="SUPFAM" id="SSF51735">
    <property type="entry name" value="NAD(P)-binding Rossmann-fold domains"/>
    <property type="match status" value="1"/>
</dbReference>
<dbReference type="eggNOG" id="KOG1198">
    <property type="taxonomic scope" value="Eukaryota"/>
</dbReference>
<dbReference type="InterPro" id="IPR051603">
    <property type="entry name" value="Zinc-ADH_QOR/CCCR"/>
</dbReference>
<accession>W9ZK63</accession>
<dbReference type="RefSeq" id="XP_007722368.1">
    <property type="nucleotide sequence ID" value="XM_007724178.1"/>
</dbReference>
<protein>
    <recommendedName>
        <fullName evidence="2">Enoyl reductase (ER) domain-containing protein</fullName>
    </recommendedName>
</protein>
<feature type="domain" description="Enoyl reductase (ER)" evidence="2">
    <location>
        <begin position="20"/>
        <end position="339"/>
    </location>
</feature>
<dbReference type="PANTHER" id="PTHR44154:SF1">
    <property type="entry name" value="QUINONE OXIDOREDUCTASE"/>
    <property type="match status" value="1"/>
</dbReference>
<dbReference type="InterPro" id="IPR013149">
    <property type="entry name" value="ADH-like_C"/>
</dbReference>
<proteinExistence type="predicted"/>
<dbReference type="STRING" id="1182541.W9ZK63"/>
<dbReference type="SMART" id="SM00829">
    <property type="entry name" value="PKS_ER"/>
    <property type="match status" value="1"/>
</dbReference>